<feature type="transmembrane region" description="Helical" evidence="3">
    <location>
        <begin position="29"/>
        <end position="46"/>
    </location>
</feature>
<evidence type="ECO:0000313" key="5">
    <source>
        <dbReference type="Proteomes" id="UP000007519"/>
    </source>
</evidence>
<feature type="repeat" description="TPR" evidence="1">
    <location>
        <begin position="100"/>
        <end position="133"/>
    </location>
</feature>
<reference evidence="4 5" key="1">
    <citation type="journal article" date="2012" name="Stand. Genomic Sci.">
        <title>Complete genome sequencing and analysis of Saprospira grandis str. Lewin, a predatory marine bacterium.</title>
        <authorList>
            <person name="Saw J.H."/>
            <person name="Yuryev A."/>
            <person name="Kanbe M."/>
            <person name="Hou S."/>
            <person name="Young A.G."/>
            <person name="Aizawa S."/>
            <person name="Alam M."/>
        </authorList>
    </citation>
    <scope>NUCLEOTIDE SEQUENCE [LARGE SCALE GENOMIC DNA]</scope>
    <source>
        <strain evidence="4 5">Lewin</strain>
    </source>
</reference>
<evidence type="ECO:0000256" key="2">
    <source>
        <dbReference type="SAM" id="MobiDB-lite"/>
    </source>
</evidence>
<keyword evidence="5" id="KW-1185">Reference proteome</keyword>
<dbReference type="Gene3D" id="1.25.40.10">
    <property type="entry name" value="Tetratricopeptide repeat domain"/>
    <property type="match status" value="1"/>
</dbReference>
<gene>
    <name evidence="4" type="ordered locus">SGRA_1470</name>
</gene>
<dbReference type="Proteomes" id="UP000007519">
    <property type="component" value="Chromosome"/>
</dbReference>
<evidence type="ECO:0000256" key="3">
    <source>
        <dbReference type="SAM" id="Phobius"/>
    </source>
</evidence>
<sequence>MAIWPHLIVFALFIALLRAFGLGWDMAPWLGALLYLGLSVLLQNIIPHHHRSGMKALQNEDYELARQAFSCSYDYFKQHAWLDDYRSFFILSISNMSYKEMALINYALCYFQEDRWEEARSAYERVLSEYPNSRMAQDAIDYINNPDSEEEEEEERY</sequence>
<dbReference type="HOGENOM" id="CLU_135064_0_0_10"/>
<evidence type="ECO:0000313" key="4">
    <source>
        <dbReference type="EMBL" id="AFC24205.1"/>
    </source>
</evidence>
<dbReference type="Pfam" id="PF13174">
    <property type="entry name" value="TPR_6"/>
    <property type="match status" value="1"/>
</dbReference>
<name>H6L7Y4_SAPGL</name>
<dbReference type="STRING" id="984262.SGRA_1470"/>
<dbReference type="InterPro" id="IPR011990">
    <property type="entry name" value="TPR-like_helical_dom_sf"/>
</dbReference>
<keyword evidence="3" id="KW-1133">Transmembrane helix</keyword>
<dbReference type="EMBL" id="CP002831">
    <property type="protein sequence ID" value="AFC24205.1"/>
    <property type="molecule type" value="Genomic_DNA"/>
</dbReference>
<dbReference type="AlphaFoldDB" id="H6L7Y4"/>
<dbReference type="SUPFAM" id="SSF48452">
    <property type="entry name" value="TPR-like"/>
    <property type="match status" value="1"/>
</dbReference>
<feature type="region of interest" description="Disordered" evidence="2">
    <location>
        <begin position="138"/>
        <end position="157"/>
    </location>
</feature>
<dbReference type="PROSITE" id="PS50005">
    <property type="entry name" value="TPR"/>
    <property type="match status" value="1"/>
</dbReference>
<accession>H6L7Y4</accession>
<dbReference type="eggNOG" id="COG0457">
    <property type="taxonomic scope" value="Bacteria"/>
</dbReference>
<dbReference type="OrthoDB" id="886912at2"/>
<dbReference type="InterPro" id="IPR019734">
    <property type="entry name" value="TPR_rpt"/>
</dbReference>
<keyword evidence="3" id="KW-0472">Membrane</keyword>
<feature type="compositionally biased region" description="Acidic residues" evidence="2">
    <location>
        <begin position="147"/>
        <end position="157"/>
    </location>
</feature>
<evidence type="ECO:0000256" key="1">
    <source>
        <dbReference type="PROSITE-ProRule" id="PRU00339"/>
    </source>
</evidence>
<keyword evidence="3" id="KW-0812">Transmembrane</keyword>
<keyword evidence="1" id="KW-0802">TPR repeat</keyword>
<proteinExistence type="predicted"/>
<protein>
    <submittedName>
        <fullName evidence="4">Tetratricopeptide TPR2</fullName>
    </submittedName>
</protein>
<dbReference type="KEGG" id="sgn:SGRA_1470"/>
<organism evidence="4 5">
    <name type="scientific">Saprospira grandis (strain Lewin)</name>
    <dbReference type="NCBI Taxonomy" id="984262"/>
    <lineage>
        <taxon>Bacteria</taxon>
        <taxon>Pseudomonadati</taxon>
        <taxon>Bacteroidota</taxon>
        <taxon>Saprospiria</taxon>
        <taxon>Saprospirales</taxon>
        <taxon>Saprospiraceae</taxon>
        <taxon>Saprospira</taxon>
    </lineage>
</organism>